<dbReference type="Proteomes" id="UP001652581">
    <property type="component" value="Chromosome 17"/>
</dbReference>
<evidence type="ECO:0000256" key="4">
    <source>
        <dbReference type="ARBA" id="ARBA00022529"/>
    </source>
</evidence>
<reference evidence="10" key="1">
    <citation type="submission" date="2025-08" db="UniProtKB">
        <authorList>
            <consortium name="RefSeq"/>
        </authorList>
    </citation>
    <scope>IDENTIFICATION</scope>
</reference>
<evidence type="ECO:0000256" key="7">
    <source>
        <dbReference type="SAM" id="MobiDB-lite"/>
    </source>
</evidence>
<keyword evidence="9" id="KW-1185">Reference proteome</keyword>
<comment type="similarity">
    <text evidence="2">Belongs to the cathelicidin family.</text>
</comment>
<feature type="signal peptide" evidence="8">
    <location>
        <begin position="1"/>
        <end position="29"/>
    </location>
</feature>
<feature type="compositionally biased region" description="Low complexity" evidence="7">
    <location>
        <begin position="132"/>
        <end position="142"/>
    </location>
</feature>
<keyword evidence="3" id="KW-0964">Secreted</keyword>
<dbReference type="PROSITE" id="PS00947">
    <property type="entry name" value="CATHELICIDINS_2"/>
    <property type="match status" value="1"/>
</dbReference>
<dbReference type="Gene3D" id="3.10.450.10">
    <property type="match status" value="1"/>
</dbReference>
<protein>
    <submittedName>
        <fullName evidence="10">Protegrin-2-like</fullName>
    </submittedName>
</protein>
<evidence type="ECO:0000256" key="1">
    <source>
        <dbReference type="ARBA" id="ARBA00004613"/>
    </source>
</evidence>
<name>A0ABM5BKM9_VICPA</name>
<proteinExistence type="inferred from homology"/>
<evidence type="ECO:0000256" key="6">
    <source>
        <dbReference type="ARBA" id="ARBA00023157"/>
    </source>
</evidence>
<dbReference type="PRINTS" id="PR01217">
    <property type="entry name" value="PRICHEXTENSN"/>
</dbReference>
<feature type="compositionally biased region" description="Pro residues" evidence="7">
    <location>
        <begin position="144"/>
        <end position="249"/>
    </location>
</feature>
<evidence type="ECO:0000256" key="3">
    <source>
        <dbReference type="ARBA" id="ARBA00022525"/>
    </source>
</evidence>
<dbReference type="InterPro" id="IPR046350">
    <property type="entry name" value="Cystatin_sf"/>
</dbReference>
<dbReference type="InterPro" id="IPR018216">
    <property type="entry name" value="Cathelicidin_CS"/>
</dbReference>
<sequence>METQRASLSLRCWSLWLLLLGLAVPWASAQALSYREAVLRAVDRLNEQSSDPNLYRLLELDLPPKADQDPDAPKPVSFTVKETVCPRRTQQPPEQCAFKKNGLVKQCVGTVTLDQSKDQQDITCDKARRSRPLPFLSPRIPRQSFPPPNFRPPRFPPPNFPPPRFPPPNFPPPRFPPPDFPPPRFPPPDFPPPRFPPPNFPPPRFPPPNFPPPNFPPPEFPPPNFPPPNFPPPNFPPPEFPLQNFPPPI</sequence>
<dbReference type="InterPro" id="IPR001894">
    <property type="entry name" value="Cathelicidin-like"/>
</dbReference>
<dbReference type="PANTHER" id="PTHR10206">
    <property type="entry name" value="CATHELICIDIN"/>
    <property type="match status" value="1"/>
</dbReference>
<organism evidence="9 10">
    <name type="scientific">Vicugna pacos</name>
    <name type="common">Alpaca</name>
    <name type="synonym">Lama pacos</name>
    <dbReference type="NCBI Taxonomy" id="30538"/>
    <lineage>
        <taxon>Eukaryota</taxon>
        <taxon>Metazoa</taxon>
        <taxon>Chordata</taxon>
        <taxon>Craniata</taxon>
        <taxon>Vertebrata</taxon>
        <taxon>Euteleostomi</taxon>
        <taxon>Mammalia</taxon>
        <taxon>Eutheria</taxon>
        <taxon>Laurasiatheria</taxon>
        <taxon>Artiodactyla</taxon>
        <taxon>Tylopoda</taxon>
        <taxon>Camelidae</taxon>
        <taxon>Vicugna</taxon>
    </lineage>
</organism>
<dbReference type="PROSITE" id="PS00946">
    <property type="entry name" value="CATHELICIDINS_1"/>
    <property type="match status" value="1"/>
</dbReference>
<keyword evidence="6" id="KW-1015">Disulfide bond</keyword>
<feature type="chain" id="PRO_5047121753" evidence="8">
    <location>
        <begin position="30"/>
        <end position="249"/>
    </location>
</feature>
<dbReference type="PANTHER" id="PTHR10206:SF2">
    <property type="entry name" value="CATHELICIDIN ANTIMICROBIAL PEPTIDE"/>
    <property type="match status" value="1"/>
</dbReference>
<dbReference type="Pfam" id="PF00666">
    <property type="entry name" value="Cathelicidins"/>
    <property type="match status" value="1"/>
</dbReference>
<dbReference type="SUPFAM" id="SSF54403">
    <property type="entry name" value="Cystatin/monellin"/>
    <property type="match status" value="1"/>
</dbReference>
<evidence type="ECO:0000313" key="10">
    <source>
        <dbReference type="RefSeq" id="XP_072796967.1"/>
    </source>
</evidence>
<gene>
    <name evidence="10" type="primary">LOC116283984</name>
</gene>
<dbReference type="RefSeq" id="XP_072796967.1">
    <property type="nucleotide sequence ID" value="XM_072940866.1"/>
</dbReference>
<feature type="compositionally biased region" description="Basic and acidic residues" evidence="7">
    <location>
        <begin position="115"/>
        <end position="127"/>
    </location>
</feature>
<feature type="region of interest" description="Disordered" evidence="7">
    <location>
        <begin position="115"/>
        <end position="249"/>
    </location>
</feature>
<keyword evidence="8" id="KW-0732">Signal</keyword>
<evidence type="ECO:0000256" key="2">
    <source>
        <dbReference type="ARBA" id="ARBA00005320"/>
    </source>
</evidence>
<comment type="subcellular location">
    <subcellularLocation>
        <location evidence="1">Secreted</location>
    </subcellularLocation>
</comment>
<evidence type="ECO:0000313" key="9">
    <source>
        <dbReference type="Proteomes" id="UP001652581"/>
    </source>
</evidence>
<accession>A0ABM5BKM9</accession>
<evidence type="ECO:0000256" key="8">
    <source>
        <dbReference type="SAM" id="SignalP"/>
    </source>
</evidence>
<evidence type="ECO:0000256" key="5">
    <source>
        <dbReference type="ARBA" id="ARBA00023022"/>
    </source>
</evidence>
<keyword evidence="5" id="KW-0044">Antibiotic</keyword>
<keyword evidence="4" id="KW-0929">Antimicrobial</keyword>
<dbReference type="GeneID" id="116283984"/>